<dbReference type="AlphaFoldDB" id="A0A9X1YLU2"/>
<dbReference type="RefSeq" id="WP_275683291.1">
    <property type="nucleotide sequence ID" value="NZ_JAJLJH010000004.1"/>
</dbReference>
<accession>A0A9X1YLU2</accession>
<evidence type="ECO:0000256" key="2">
    <source>
        <dbReference type="ARBA" id="ARBA00022692"/>
    </source>
</evidence>
<dbReference type="InterPro" id="IPR058625">
    <property type="entry name" value="MdtA-like_BSH"/>
</dbReference>
<dbReference type="InterPro" id="IPR050393">
    <property type="entry name" value="MFP_Efflux_Pump"/>
</dbReference>
<evidence type="ECO:0000256" key="4">
    <source>
        <dbReference type="ARBA" id="ARBA00023136"/>
    </source>
</evidence>
<dbReference type="PANTHER" id="PTHR30367:SF12">
    <property type="entry name" value="P-HYDROXYBENZOIC ACID EFFLUX PUMP SUBUNIT AAEA"/>
    <property type="match status" value="1"/>
</dbReference>
<reference evidence="8" key="1">
    <citation type="submission" date="2021-11" db="EMBL/GenBank/DDBJ databases">
        <title>BS-T2-15 a new species belonging to the Comamonadaceae family isolated from the soil of a French oak forest.</title>
        <authorList>
            <person name="Mieszkin S."/>
            <person name="Alain K."/>
        </authorList>
    </citation>
    <scope>NUCLEOTIDE SEQUENCE</scope>
    <source>
        <strain evidence="8">BS-T2-15</strain>
    </source>
</reference>
<keyword evidence="9" id="KW-1185">Reference proteome</keyword>
<dbReference type="NCBIfam" id="TIGR01730">
    <property type="entry name" value="RND_mfp"/>
    <property type="match status" value="1"/>
</dbReference>
<dbReference type="GO" id="GO:0016020">
    <property type="term" value="C:membrane"/>
    <property type="evidence" value="ECO:0007669"/>
    <property type="project" value="InterPro"/>
</dbReference>
<evidence type="ECO:0000256" key="5">
    <source>
        <dbReference type="SAM" id="MobiDB-lite"/>
    </source>
</evidence>
<name>A0A9X1YLU2_9BURK</name>
<feature type="domain" description="p-hydroxybenzoic acid efflux pump subunit AaeA-like beta-barrel" evidence="7">
    <location>
        <begin position="197"/>
        <end position="292"/>
    </location>
</feature>
<evidence type="ECO:0000259" key="6">
    <source>
        <dbReference type="Pfam" id="PF25917"/>
    </source>
</evidence>
<evidence type="ECO:0000256" key="3">
    <source>
        <dbReference type="ARBA" id="ARBA00022989"/>
    </source>
</evidence>
<evidence type="ECO:0000313" key="9">
    <source>
        <dbReference type="Proteomes" id="UP001139353"/>
    </source>
</evidence>
<organism evidence="8 9">
    <name type="scientific">Scleromatobacter humisilvae</name>
    <dbReference type="NCBI Taxonomy" id="2897159"/>
    <lineage>
        <taxon>Bacteria</taxon>
        <taxon>Pseudomonadati</taxon>
        <taxon>Pseudomonadota</taxon>
        <taxon>Betaproteobacteria</taxon>
        <taxon>Burkholderiales</taxon>
        <taxon>Sphaerotilaceae</taxon>
        <taxon>Scleromatobacter</taxon>
    </lineage>
</organism>
<evidence type="ECO:0000313" key="8">
    <source>
        <dbReference type="EMBL" id="MCK9687250.1"/>
    </source>
</evidence>
<evidence type="ECO:0000256" key="1">
    <source>
        <dbReference type="ARBA" id="ARBA00009477"/>
    </source>
</evidence>
<proteinExistence type="inferred from homology"/>
<feature type="compositionally biased region" description="Low complexity" evidence="5">
    <location>
        <begin position="300"/>
        <end position="319"/>
    </location>
</feature>
<dbReference type="Gene3D" id="2.40.50.100">
    <property type="match status" value="1"/>
</dbReference>
<sequence>MSSSDLLAPGRWPMRLARLLVTLAVVCAAVWAGLRLWDHYELEPWTRDGRVRANVVQIAPDVSGLVTAVPVQDNQLVPAGTLLFEVDRARYALALRQSEASLTAAKVALAQAQRENARNTGLGDIVSQELREQTSTRVEAAQASVAQANVALDSARLNLERAQVRAPTAGLVTNLDMRTGSYAQAGRAALALVDANSFYVEGYFEETKLPRIHVGDRVHVTPMGGARVDGTVESIAAGIADRDRSTSSNLLPSVNPTFNWVRLAQRVPVRVKLDPLPAGTRLVAGATVTVQVVEGGASGAARSVQPAASAASAASANRS</sequence>
<dbReference type="EMBL" id="JAJLJH010000004">
    <property type="protein sequence ID" value="MCK9687250.1"/>
    <property type="molecule type" value="Genomic_DNA"/>
</dbReference>
<evidence type="ECO:0000259" key="7">
    <source>
        <dbReference type="Pfam" id="PF25963"/>
    </source>
</evidence>
<dbReference type="Proteomes" id="UP001139353">
    <property type="component" value="Unassembled WGS sequence"/>
</dbReference>
<dbReference type="SUPFAM" id="SSF111369">
    <property type="entry name" value="HlyD-like secretion proteins"/>
    <property type="match status" value="1"/>
</dbReference>
<feature type="domain" description="Multidrug resistance protein MdtA-like barrel-sandwich hybrid" evidence="6">
    <location>
        <begin position="54"/>
        <end position="193"/>
    </location>
</feature>
<keyword evidence="4" id="KW-0472">Membrane</keyword>
<dbReference type="Pfam" id="PF25963">
    <property type="entry name" value="Beta-barrel_AAEA"/>
    <property type="match status" value="1"/>
</dbReference>
<dbReference type="Pfam" id="PF25917">
    <property type="entry name" value="BSH_RND"/>
    <property type="match status" value="1"/>
</dbReference>
<protein>
    <submittedName>
        <fullName evidence="8">HlyD family secretion protein</fullName>
    </submittedName>
</protein>
<dbReference type="GO" id="GO:0022857">
    <property type="term" value="F:transmembrane transporter activity"/>
    <property type="evidence" value="ECO:0007669"/>
    <property type="project" value="InterPro"/>
</dbReference>
<dbReference type="InterPro" id="IPR006143">
    <property type="entry name" value="RND_pump_MFP"/>
</dbReference>
<gene>
    <name evidence="8" type="ORF">LPC04_16205</name>
</gene>
<keyword evidence="3" id="KW-1133">Transmembrane helix</keyword>
<dbReference type="PANTHER" id="PTHR30367">
    <property type="entry name" value="P-HYDROXYBENZOIC ACID EFFLUX PUMP SUBUNIT AAEA-RELATED"/>
    <property type="match status" value="1"/>
</dbReference>
<feature type="region of interest" description="Disordered" evidence="5">
    <location>
        <begin position="299"/>
        <end position="319"/>
    </location>
</feature>
<dbReference type="InterPro" id="IPR058634">
    <property type="entry name" value="AaeA-lik-b-barrel"/>
</dbReference>
<comment type="similarity">
    <text evidence="1">Belongs to the membrane fusion protein (MFP) (TC 8.A.1) family.</text>
</comment>
<dbReference type="Gene3D" id="2.40.30.170">
    <property type="match status" value="1"/>
</dbReference>
<keyword evidence="2" id="KW-0812">Transmembrane</keyword>
<comment type="caution">
    <text evidence="8">The sequence shown here is derived from an EMBL/GenBank/DDBJ whole genome shotgun (WGS) entry which is preliminary data.</text>
</comment>